<keyword evidence="1" id="KW-1185">Reference proteome</keyword>
<dbReference type="AlphaFoldDB" id="A0A0K0G5S8"/>
<protein>
    <submittedName>
        <fullName evidence="2">Uncharacterized protein</fullName>
    </submittedName>
</protein>
<proteinExistence type="predicted"/>
<dbReference type="Proteomes" id="UP000035680">
    <property type="component" value="Unassembled WGS sequence"/>
</dbReference>
<accession>A0A0K0G5S8</accession>
<sequence>MSLDRTKCTTSKKMIKKPSLPRLEKDLNNMLSHSVLDTIEINTIHMALQQAIDTTVRNKQKVDKNLERK</sequence>
<reference evidence="1" key="1">
    <citation type="submission" date="2014-07" db="EMBL/GenBank/DDBJ databases">
        <authorList>
            <person name="Martin A.A"/>
            <person name="De Silva N."/>
        </authorList>
    </citation>
    <scope>NUCLEOTIDE SEQUENCE</scope>
</reference>
<name>A0A0K0G5S8_STRVS</name>
<evidence type="ECO:0000313" key="1">
    <source>
        <dbReference type="Proteomes" id="UP000035680"/>
    </source>
</evidence>
<reference evidence="2" key="2">
    <citation type="submission" date="2015-08" db="UniProtKB">
        <authorList>
            <consortium name="WormBaseParasite"/>
        </authorList>
    </citation>
    <scope>IDENTIFICATION</scope>
</reference>
<evidence type="ECO:0000313" key="2">
    <source>
        <dbReference type="WBParaSite" id="SVE_2010100.1"/>
    </source>
</evidence>
<organism evidence="1 2">
    <name type="scientific">Strongyloides venezuelensis</name>
    <name type="common">Threadworm</name>
    <dbReference type="NCBI Taxonomy" id="75913"/>
    <lineage>
        <taxon>Eukaryota</taxon>
        <taxon>Metazoa</taxon>
        <taxon>Ecdysozoa</taxon>
        <taxon>Nematoda</taxon>
        <taxon>Chromadorea</taxon>
        <taxon>Rhabditida</taxon>
        <taxon>Tylenchina</taxon>
        <taxon>Panagrolaimomorpha</taxon>
        <taxon>Strongyloidoidea</taxon>
        <taxon>Strongyloididae</taxon>
        <taxon>Strongyloides</taxon>
    </lineage>
</organism>
<dbReference type="WBParaSite" id="SVE_2010100.1">
    <property type="protein sequence ID" value="SVE_2010100.1"/>
    <property type="gene ID" value="SVE_2010100"/>
</dbReference>